<dbReference type="SMART" id="SM00708">
    <property type="entry name" value="PhBP"/>
    <property type="match status" value="3"/>
</dbReference>
<dbReference type="AlphaFoldDB" id="A0A9P0GRK6"/>
<keyword evidence="4 5" id="KW-0732">Signal</keyword>
<evidence type="ECO:0000256" key="3">
    <source>
        <dbReference type="ARBA" id="ARBA00022525"/>
    </source>
</evidence>
<dbReference type="GO" id="GO:0005549">
    <property type="term" value="F:odorant binding"/>
    <property type="evidence" value="ECO:0007669"/>
    <property type="project" value="InterPro"/>
</dbReference>
<evidence type="ECO:0000256" key="4">
    <source>
        <dbReference type="ARBA" id="ARBA00022729"/>
    </source>
</evidence>
<evidence type="ECO:0000256" key="5">
    <source>
        <dbReference type="SAM" id="SignalP"/>
    </source>
</evidence>
<evidence type="ECO:0000256" key="2">
    <source>
        <dbReference type="ARBA" id="ARBA00008098"/>
    </source>
</evidence>
<comment type="subcellular location">
    <subcellularLocation>
        <location evidence="1">Secreted</location>
    </subcellularLocation>
</comment>
<feature type="chain" id="PRO_5040336169" evidence="5">
    <location>
        <begin position="22"/>
        <end position="379"/>
    </location>
</feature>
<gene>
    <name evidence="6" type="ORF">PHAECO_LOCUS9486</name>
</gene>
<organism evidence="6 7">
    <name type="scientific">Phaedon cochleariae</name>
    <name type="common">Mustard beetle</name>
    <dbReference type="NCBI Taxonomy" id="80249"/>
    <lineage>
        <taxon>Eukaryota</taxon>
        <taxon>Metazoa</taxon>
        <taxon>Ecdysozoa</taxon>
        <taxon>Arthropoda</taxon>
        <taxon>Hexapoda</taxon>
        <taxon>Insecta</taxon>
        <taxon>Pterygota</taxon>
        <taxon>Neoptera</taxon>
        <taxon>Endopterygota</taxon>
        <taxon>Coleoptera</taxon>
        <taxon>Polyphaga</taxon>
        <taxon>Cucujiformia</taxon>
        <taxon>Chrysomeloidea</taxon>
        <taxon>Chrysomelidae</taxon>
        <taxon>Chrysomelinae</taxon>
        <taxon>Chrysomelini</taxon>
        <taxon>Phaedon</taxon>
    </lineage>
</organism>
<dbReference type="InterPro" id="IPR036728">
    <property type="entry name" value="PBP_GOBP_sf"/>
</dbReference>
<dbReference type="PANTHER" id="PTHR11857:SF43">
    <property type="entry name" value="GEO07291P1-RELATED"/>
    <property type="match status" value="1"/>
</dbReference>
<dbReference type="Proteomes" id="UP001153737">
    <property type="component" value="Chromosome 5"/>
</dbReference>
<evidence type="ECO:0000313" key="6">
    <source>
        <dbReference type="EMBL" id="CAH1169944.1"/>
    </source>
</evidence>
<protein>
    <submittedName>
        <fullName evidence="6">Uncharacterized protein</fullName>
    </submittedName>
</protein>
<keyword evidence="3" id="KW-0964">Secreted</keyword>
<dbReference type="CDD" id="cd23992">
    <property type="entry name" value="PBP_GOBP"/>
    <property type="match status" value="3"/>
</dbReference>
<reference evidence="6" key="1">
    <citation type="submission" date="2022-01" db="EMBL/GenBank/DDBJ databases">
        <authorList>
            <person name="King R."/>
        </authorList>
    </citation>
    <scope>NUCLEOTIDE SEQUENCE</scope>
</reference>
<dbReference type="OrthoDB" id="8194670at2759"/>
<dbReference type="SUPFAM" id="SSF47565">
    <property type="entry name" value="Insect pheromone/odorant-binding proteins"/>
    <property type="match status" value="3"/>
</dbReference>
<dbReference type="GO" id="GO:0007608">
    <property type="term" value="P:sensory perception of smell"/>
    <property type="evidence" value="ECO:0007669"/>
    <property type="project" value="TreeGrafter"/>
</dbReference>
<evidence type="ECO:0000313" key="7">
    <source>
        <dbReference type="Proteomes" id="UP001153737"/>
    </source>
</evidence>
<evidence type="ECO:0000256" key="1">
    <source>
        <dbReference type="ARBA" id="ARBA00004613"/>
    </source>
</evidence>
<dbReference type="Gene3D" id="1.10.238.20">
    <property type="entry name" value="Pheromone/general odorant binding protein domain"/>
    <property type="match status" value="3"/>
</dbReference>
<dbReference type="EMBL" id="OU896711">
    <property type="protein sequence ID" value="CAH1169944.1"/>
    <property type="molecule type" value="Genomic_DNA"/>
</dbReference>
<dbReference type="PANTHER" id="PTHR11857">
    <property type="entry name" value="ODORANT BINDING PROTEIN-RELATED"/>
    <property type="match status" value="1"/>
</dbReference>
<feature type="signal peptide" evidence="5">
    <location>
        <begin position="1"/>
        <end position="21"/>
    </location>
</feature>
<name>A0A9P0GRK6_PHACE</name>
<proteinExistence type="inferred from homology"/>
<comment type="similarity">
    <text evidence="2">Belongs to the PBP/GOBP family.</text>
</comment>
<accession>A0A9P0GRK6</accession>
<keyword evidence="7" id="KW-1185">Reference proteome</keyword>
<sequence>MNFLLAVVTTGLVVAVYGISASPVLSQDRKVLLYKHHQACQAKTGVDNHHFSHIEDVLKSEDAKLKEYLLCFLQKLGFMNELGELHQEMIRKKLMDLHEDHSNVEVVVKECVVRRDQPMESAFGFYKCYQRHYPQQGFLSQVIHISDEIHNKLRAHYSHCSTESGVAREILDRACQGDFAEDAALRIFWHCFAKRVGFQNEEGQILEKVVREKLREMVLDEDQSNILIEKCLRERGTPEQTAFEFMRCFVRNTHSDVWRNPISKEREQLAQIHSKCRKESSIEDTLIEKFKRGEFHDHPQGKKHLFCVYKNTGHIDELGEFNHEKVRERLVQQYSDPSTIERYINKCLVKKGSPEETAYYVHTCFYENTPDKFNVFSVL</sequence>
<dbReference type="GO" id="GO:0005615">
    <property type="term" value="C:extracellular space"/>
    <property type="evidence" value="ECO:0007669"/>
    <property type="project" value="TreeGrafter"/>
</dbReference>
<reference evidence="6" key="2">
    <citation type="submission" date="2022-10" db="EMBL/GenBank/DDBJ databases">
        <authorList>
            <consortium name="ENA_rothamsted_submissions"/>
            <consortium name="culmorum"/>
            <person name="King R."/>
        </authorList>
    </citation>
    <scope>NUCLEOTIDE SEQUENCE</scope>
</reference>
<dbReference type="InterPro" id="IPR006170">
    <property type="entry name" value="PBP/GOBP"/>
</dbReference>
<dbReference type="Pfam" id="PF01395">
    <property type="entry name" value="PBP_GOBP"/>
    <property type="match status" value="3"/>
</dbReference>